<dbReference type="Gene3D" id="3.40.1360.10">
    <property type="match status" value="1"/>
</dbReference>
<dbReference type="OrthoDB" id="275278at2759"/>
<dbReference type="InterPro" id="IPR027417">
    <property type="entry name" value="P-loop_NTPase"/>
</dbReference>
<evidence type="ECO:0000259" key="1">
    <source>
        <dbReference type="PROSITE" id="PS51199"/>
    </source>
</evidence>
<reference evidence="2 3" key="1">
    <citation type="journal article" date="2019" name="Sci. Rep.">
        <title>Orb-weaving spider Araneus ventricosus genome elucidates the spidroin gene catalogue.</title>
        <authorList>
            <person name="Kono N."/>
            <person name="Nakamura H."/>
            <person name="Ohtoshi R."/>
            <person name="Moran D.A.P."/>
            <person name="Shinohara A."/>
            <person name="Yoshida Y."/>
            <person name="Fujiwara M."/>
            <person name="Mori M."/>
            <person name="Tomita M."/>
            <person name="Arakawa K."/>
        </authorList>
    </citation>
    <scope>NUCLEOTIDE SEQUENCE [LARGE SCALE GENOMIC DNA]</scope>
</reference>
<dbReference type="GO" id="GO:0043139">
    <property type="term" value="F:5'-3' DNA helicase activity"/>
    <property type="evidence" value="ECO:0007669"/>
    <property type="project" value="InterPro"/>
</dbReference>
<dbReference type="PROSITE" id="PS51199">
    <property type="entry name" value="SF4_HELICASE"/>
    <property type="match status" value="1"/>
</dbReference>
<feature type="domain" description="SF4 helicase" evidence="1">
    <location>
        <begin position="300"/>
        <end position="548"/>
    </location>
</feature>
<dbReference type="GO" id="GO:0006264">
    <property type="term" value="P:mitochondrial DNA replication"/>
    <property type="evidence" value="ECO:0007669"/>
    <property type="project" value="TreeGrafter"/>
</dbReference>
<organism evidence="2 3">
    <name type="scientific">Araneus ventricosus</name>
    <name type="common">Orbweaver spider</name>
    <name type="synonym">Epeira ventricosa</name>
    <dbReference type="NCBI Taxonomy" id="182803"/>
    <lineage>
        <taxon>Eukaryota</taxon>
        <taxon>Metazoa</taxon>
        <taxon>Ecdysozoa</taxon>
        <taxon>Arthropoda</taxon>
        <taxon>Chelicerata</taxon>
        <taxon>Arachnida</taxon>
        <taxon>Araneae</taxon>
        <taxon>Araneomorphae</taxon>
        <taxon>Entelegynae</taxon>
        <taxon>Araneoidea</taxon>
        <taxon>Araneidae</taxon>
        <taxon>Araneus</taxon>
    </lineage>
</organism>
<sequence length="548" mass="63108">MLQFQKFCINRTILSLLQLKQPRLFRSIHLQLKLKRYLKEYPSYFFCASQNSFNLGNRFNSNIAANETEEKHMNQRLLNSFVEAIAMGDLKVTDFSAVSDKFNLKGLDIQFVDKYDIRVSNDLNTLMFPFYSLNSECLAVQSLSDKKEQKLLSNRSSELLNDILFGWPLIEQNQKKIIVTSDPLDALAVNQATDGINAVSLPVDFKKFSVELLNALKPFTKVIFWLHPHLHDWETHRLLGESLKEKAFFISPKGISSALLSLQSGCNLERILNEAKPIYHKCLATFNTYRDAVREEIQGHEKTTGVKWKRFSVLNDILKGHRKGELTIFSGQTGTGKTTFLCEYSLDLCTQGVPTLWANFEIPNVKLVKTMVMQFSKQNLIGHVEAFDHWAEKFEKIRMNFIDFEGGGRTFQEILQIMERAVESYNIQHLVVDNLQYMLNMEDSYAILDQLRRQDQIFACLREFACRQKCHVTLVIHPRKEPEFNELNNTSISGTAKAIQEADNILILQTTKTRQYLQVTKNRFDGAKGCVIVEFDKNSLTFSMKKAS</sequence>
<dbReference type="Gene3D" id="3.40.50.300">
    <property type="entry name" value="P-loop containing nucleotide triphosphate hydrolases"/>
    <property type="match status" value="1"/>
</dbReference>
<dbReference type="CDD" id="cd01122">
    <property type="entry name" value="Twinkle_C"/>
    <property type="match status" value="1"/>
</dbReference>
<gene>
    <name evidence="2" type="primary">TWNK_1</name>
    <name evidence="2" type="ORF">AVEN_275078_1</name>
</gene>
<accession>A0A4Y2NKW8</accession>
<dbReference type="Pfam" id="PF13481">
    <property type="entry name" value="AAA_25"/>
    <property type="match status" value="1"/>
</dbReference>
<dbReference type="PANTHER" id="PTHR12873">
    <property type="entry name" value="T7-LIKE MITOCHONDRIAL DNA HELICASE"/>
    <property type="match status" value="1"/>
</dbReference>
<keyword evidence="3" id="KW-1185">Reference proteome</keyword>
<dbReference type="AlphaFoldDB" id="A0A4Y2NKW8"/>
<dbReference type="InterPro" id="IPR007694">
    <property type="entry name" value="DNA_helicase_DnaB-like_C"/>
</dbReference>
<protein>
    <submittedName>
        <fullName evidence="2">Twinkle protein, mitochondrial</fullName>
    </submittedName>
</protein>
<dbReference type="InterPro" id="IPR027032">
    <property type="entry name" value="Twinkle-like"/>
</dbReference>
<proteinExistence type="predicted"/>
<name>A0A4Y2NKW8_ARAVE</name>
<dbReference type="PANTHER" id="PTHR12873:SF0">
    <property type="entry name" value="TWINKLE MTDNA HELICASE"/>
    <property type="match status" value="1"/>
</dbReference>
<dbReference type="SUPFAM" id="SSF52540">
    <property type="entry name" value="P-loop containing nucleoside triphosphate hydrolases"/>
    <property type="match status" value="1"/>
</dbReference>
<evidence type="ECO:0000313" key="2">
    <source>
        <dbReference type="EMBL" id="GBN39961.1"/>
    </source>
</evidence>
<comment type="caution">
    <text evidence="2">The sequence shown here is derived from an EMBL/GenBank/DDBJ whole genome shotgun (WGS) entry which is preliminary data.</text>
</comment>
<dbReference type="GO" id="GO:0003697">
    <property type="term" value="F:single-stranded DNA binding"/>
    <property type="evidence" value="ECO:0007669"/>
    <property type="project" value="InterPro"/>
</dbReference>
<dbReference type="Proteomes" id="UP000499080">
    <property type="component" value="Unassembled WGS sequence"/>
</dbReference>
<evidence type="ECO:0000313" key="3">
    <source>
        <dbReference type="Proteomes" id="UP000499080"/>
    </source>
</evidence>
<dbReference type="GO" id="GO:0005524">
    <property type="term" value="F:ATP binding"/>
    <property type="evidence" value="ECO:0007669"/>
    <property type="project" value="InterPro"/>
</dbReference>
<dbReference type="GO" id="GO:0005739">
    <property type="term" value="C:mitochondrion"/>
    <property type="evidence" value="ECO:0007669"/>
    <property type="project" value="TreeGrafter"/>
</dbReference>
<dbReference type="EMBL" id="BGPR01009427">
    <property type="protein sequence ID" value="GBN39961.1"/>
    <property type="molecule type" value="Genomic_DNA"/>
</dbReference>